<dbReference type="WBParaSite" id="ECPE_0001764101-mRNA-1">
    <property type="protein sequence ID" value="ECPE_0001764101-mRNA-1"/>
    <property type="gene ID" value="ECPE_0001764101"/>
</dbReference>
<organism evidence="4">
    <name type="scientific">Echinostoma caproni</name>
    <dbReference type="NCBI Taxonomy" id="27848"/>
    <lineage>
        <taxon>Eukaryota</taxon>
        <taxon>Metazoa</taxon>
        <taxon>Spiralia</taxon>
        <taxon>Lophotrochozoa</taxon>
        <taxon>Platyhelminthes</taxon>
        <taxon>Trematoda</taxon>
        <taxon>Digenea</taxon>
        <taxon>Plagiorchiida</taxon>
        <taxon>Echinostomata</taxon>
        <taxon>Echinostomatoidea</taxon>
        <taxon>Echinostomatidae</taxon>
        <taxon>Echinostoma</taxon>
    </lineage>
</organism>
<protein>
    <submittedName>
        <fullName evidence="4">BZIP domain-containing protein</fullName>
    </submittedName>
</protein>
<evidence type="ECO:0000256" key="1">
    <source>
        <dbReference type="SAM" id="Coils"/>
    </source>
</evidence>
<proteinExistence type="predicted"/>
<gene>
    <name evidence="2" type="ORF">ECPE_LOCUS17596</name>
</gene>
<dbReference type="AlphaFoldDB" id="A0A183BEG1"/>
<reference evidence="2 3" key="2">
    <citation type="submission" date="2018-11" db="EMBL/GenBank/DDBJ databases">
        <authorList>
            <consortium name="Pathogen Informatics"/>
        </authorList>
    </citation>
    <scope>NUCLEOTIDE SEQUENCE [LARGE SCALE GENOMIC DNA]</scope>
    <source>
        <strain evidence="2 3">Egypt</strain>
    </source>
</reference>
<evidence type="ECO:0000313" key="4">
    <source>
        <dbReference type="WBParaSite" id="ECPE_0001764101-mRNA-1"/>
    </source>
</evidence>
<evidence type="ECO:0000313" key="3">
    <source>
        <dbReference type="Proteomes" id="UP000272942"/>
    </source>
</evidence>
<accession>A0A183BEG1</accession>
<dbReference type="OrthoDB" id="197735at2759"/>
<reference evidence="4" key="1">
    <citation type="submission" date="2016-06" db="UniProtKB">
        <authorList>
            <consortium name="WormBaseParasite"/>
        </authorList>
    </citation>
    <scope>IDENTIFICATION</scope>
</reference>
<keyword evidence="3" id="KW-1185">Reference proteome</keyword>
<sequence length="82" mass="9958">MYSLLVNPVKEDIRITVLLQCFFALRIKEAMKRKDEKTNQMRGQFERELEKQVTELDQANRRVEHLEELLDQQRKQLLQSLR</sequence>
<dbReference type="EMBL" id="UZAN01070201">
    <property type="protein sequence ID" value="VDP94898.1"/>
    <property type="molecule type" value="Genomic_DNA"/>
</dbReference>
<name>A0A183BEG1_9TREM</name>
<evidence type="ECO:0000313" key="2">
    <source>
        <dbReference type="EMBL" id="VDP94898.1"/>
    </source>
</evidence>
<feature type="coiled-coil region" evidence="1">
    <location>
        <begin position="42"/>
        <end position="76"/>
    </location>
</feature>
<dbReference type="Proteomes" id="UP000272942">
    <property type="component" value="Unassembled WGS sequence"/>
</dbReference>
<keyword evidence="1" id="KW-0175">Coiled coil</keyword>